<dbReference type="AlphaFoldDB" id="A0A0F9FXA6"/>
<feature type="region of interest" description="Disordered" evidence="1">
    <location>
        <begin position="40"/>
        <end position="60"/>
    </location>
</feature>
<reference evidence="2" key="1">
    <citation type="journal article" date="2015" name="Nature">
        <title>Complex archaea that bridge the gap between prokaryotes and eukaryotes.</title>
        <authorList>
            <person name="Spang A."/>
            <person name="Saw J.H."/>
            <person name="Jorgensen S.L."/>
            <person name="Zaremba-Niedzwiedzka K."/>
            <person name="Martijn J."/>
            <person name="Lind A.E."/>
            <person name="van Eijk R."/>
            <person name="Schleper C."/>
            <person name="Guy L."/>
            <person name="Ettema T.J."/>
        </authorList>
    </citation>
    <scope>NUCLEOTIDE SEQUENCE</scope>
</reference>
<sequence>MYKAIQEIGGYKIGEEVPTDKAEIWLKMYLVPHVEKIDDVDEKSEPEVKEESEPEIKSETSKDVMLDDYLCRNGNVV</sequence>
<name>A0A0F9FXA6_9ZZZZ</name>
<evidence type="ECO:0000313" key="2">
    <source>
        <dbReference type="EMBL" id="KKL90973.1"/>
    </source>
</evidence>
<protein>
    <submittedName>
        <fullName evidence="2">Uncharacterized protein</fullName>
    </submittedName>
</protein>
<accession>A0A0F9FXA6</accession>
<gene>
    <name evidence="2" type="ORF">LCGC14_1899390</name>
</gene>
<evidence type="ECO:0000256" key="1">
    <source>
        <dbReference type="SAM" id="MobiDB-lite"/>
    </source>
</evidence>
<proteinExistence type="predicted"/>
<organism evidence="2">
    <name type="scientific">marine sediment metagenome</name>
    <dbReference type="NCBI Taxonomy" id="412755"/>
    <lineage>
        <taxon>unclassified sequences</taxon>
        <taxon>metagenomes</taxon>
        <taxon>ecological metagenomes</taxon>
    </lineage>
</organism>
<comment type="caution">
    <text evidence="2">The sequence shown here is derived from an EMBL/GenBank/DDBJ whole genome shotgun (WGS) entry which is preliminary data.</text>
</comment>
<dbReference type="EMBL" id="LAZR01019862">
    <property type="protein sequence ID" value="KKL90973.1"/>
    <property type="molecule type" value="Genomic_DNA"/>
</dbReference>